<dbReference type="InterPro" id="IPR049483">
    <property type="entry name" value="FAF1_2-like_UAS"/>
</dbReference>
<dbReference type="CDD" id="cd14413">
    <property type="entry name" value="UBA_FAF1"/>
    <property type="match status" value="1"/>
</dbReference>
<dbReference type="InterPro" id="IPR006577">
    <property type="entry name" value="UAS"/>
</dbReference>
<dbReference type="Gene3D" id="1.10.8.10">
    <property type="entry name" value="DNA helicase RuvA subunit, C-terminal domain"/>
    <property type="match status" value="1"/>
</dbReference>
<dbReference type="Gene3D" id="3.40.30.10">
    <property type="entry name" value="Glutaredoxin"/>
    <property type="match status" value="1"/>
</dbReference>
<accession>A0AA38I4N1</accession>
<dbReference type="InterPro" id="IPR033043">
    <property type="entry name" value="FAF1-like_UBX"/>
</dbReference>
<comment type="caution">
    <text evidence="3">The sequence shown here is derived from an EMBL/GenBank/DDBJ whole genome shotgun (WGS) entry which is preliminary data.</text>
</comment>
<protein>
    <recommendedName>
        <fullName evidence="2">UBX domain-containing protein</fullName>
    </recommendedName>
</protein>
<dbReference type="InterPro" id="IPR050730">
    <property type="entry name" value="UBX_domain-protein"/>
</dbReference>
<evidence type="ECO:0000256" key="1">
    <source>
        <dbReference type="SAM" id="MobiDB-lite"/>
    </source>
</evidence>
<dbReference type="InterPro" id="IPR001012">
    <property type="entry name" value="UBX_dom"/>
</dbReference>
<evidence type="ECO:0000259" key="2">
    <source>
        <dbReference type="PROSITE" id="PS50033"/>
    </source>
</evidence>
<dbReference type="GO" id="GO:0043130">
    <property type="term" value="F:ubiquitin binding"/>
    <property type="evidence" value="ECO:0007669"/>
    <property type="project" value="TreeGrafter"/>
</dbReference>
<feature type="compositionally biased region" description="Basic and acidic residues" evidence="1">
    <location>
        <begin position="526"/>
        <end position="536"/>
    </location>
</feature>
<name>A0AA38I4N1_9CUCU</name>
<dbReference type="SUPFAM" id="SSF54236">
    <property type="entry name" value="Ubiquitin-like"/>
    <property type="match status" value="3"/>
</dbReference>
<feature type="domain" description="UBX" evidence="2">
    <location>
        <begin position="579"/>
        <end position="656"/>
    </location>
</feature>
<dbReference type="Proteomes" id="UP001168821">
    <property type="component" value="Unassembled WGS sequence"/>
</dbReference>
<evidence type="ECO:0000313" key="3">
    <source>
        <dbReference type="EMBL" id="KAJ3649110.1"/>
    </source>
</evidence>
<dbReference type="InterPro" id="IPR044541">
    <property type="entry name" value="FAF1_UBA"/>
</dbReference>
<dbReference type="Gene3D" id="3.10.20.90">
    <property type="entry name" value="Phosphatidylinositol 3-kinase Catalytic Subunit, Chain A, domain 1"/>
    <property type="match status" value="3"/>
</dbReference>
<reference evidence="3" key="1">
    <citation type="journal article" date="2023" name="G3 (Bethesda)">
        <title>Whole genome assemblies of Zophobas morio and Tenebrio molitor.</title>
        <authorList>
            <person name="Kaur S."/>
            <person name="Stinson S.A."/>
            <person name="diCenzo G.C."/>
        </authorList>
    </citation>
    <scope>NUCLEOTIDE SEQUENCE</scope>
    <source>
        <strain evidence="3">QUZm001</strain>
    </source>
</reference>
<dbReference type="GO" id="GO:0036503">
    <property type="term" value="P:ERAD pathway"/>
    <property type="evidence" value="ECO:0007669"/>
    <property type="project" value="TreeGrafter"/>
</dbReference>
<dbReference type="EMBL" id="JALNTZ010000006">
    <property type="protein sequence ID" value="KAJ3649110.1"/>
    <property type="molecule type" value="Genomic_DNA"/>
</dbReference>
<dbReference type="PANTHER" id="PTHR23322">
    <property type="entry name" value="FAS-ASSOCIATED PROTEIN"/>
    <property type="match status" value="1"/>
</dbReference>
<sequence>MSENREEILADFQACTGIEDVAEAIYHLDETNWDLLRAVSRVMPPDSQSFQPRSDPDVMVVDDYINVPSSPIETATDMMEVGNNVGHSRVVSNQTSDQPSTSNLRNSSAKMLKFNVQYCDRIITIELPETATISDLRLRLFNELKISPCRQVLSGWARMSQYGNTPFSALQLPQENALHLTVKPSEGGFSAEDDGEVQEKLTGKYTLNIKCDDKTYNLKYPGTQNILKVKADVYTLTNIHVRNQIWSGWPPNIDDQTMLALSGINYPEHDLTVKRSCPVNHNKEKKQNSANIVQIDSDDDEFEDASESFNVDDEYFVDNPPAKRTEPLIPDTIEDEIVGSISFSEQFTNRYGPVHPAFYQSTLEEAIKEACSKPAAERKILAIYLHHDSSVLTNVFCTQLLGYESVMQMFETNFILWGWDLTFESNRTRLQTYVNNALGATAAMSLRNIPVDRLPALVLIMRIRSSTDIFNIIHGNVGVNELLSNLIEAVEVFTEHQRVEIVEEKERAERELVKWEQDEAYRESLEADRAKEEARRQQAQAESEARQRIENEKALELARKEAHRKEVEASLPSEPPLSQGDGIAKIRFRLPSGENIERRFQATTPLKVLFDFLTVKGFPKEEFKVISSWPRRDLTLLDVNHTLKDLKLCPQETVILEER</sequence>
<dbReference type="CDD" id="cd17129">
    <property type="entry name" value="Ubl1_FAF1"/>
    <property type="match status" value="1"/>
</dbReference>
<dbReference type="GO" id="GO:0005634">
    <property type="term" value="C:nucleus"/>
    <property type="evidence" value="ECO:0007669"/>
    <property type="project" value="TreeGrafter"/>
</dbReference>
<dbReference type="Pfam" id="PF14555">
    <property type="entry name" value="UBA_4"/>
    <property type="match status" value="1"/>
</dbReference>
<dbReference type="InterPro" id="IPR029071">
    <property type="entry name" value="Ubiquitin-like_domsf"/>
</dbReference>
<dbReference type="Pfam" id="PF00789">
    <property type="entry name" value="UBX"/>
    <property type="match status" value="1"/>
</dbReference>
<dbReference type="PANTHER" id="PTHR23322:SF96">
    <property type="entry name" value="FAS-ASSOCIATED FACTOR 1"/>
    <property type="match status" value="1"/>
</dbReference>
<dbReference type="SUPFAM" id="SSF52833">
    <property type="entry name" value="Thioredoxin-like"/>
    <property type="match status" value="1"/>
</dbReference>
<keyword evidence="4" id="KW-1185">Reference proteome</keyword>
<dbReference type="SMART" id="SM00166">
    <property type="entry name" value="UBX"/>
    <property type="match status" value="1"/>
</dbReference>
<feature type="region of interest" description="Disordered" evidence="1">
    <location>
        <begin position="526"/>
        <end position="548"/>
    </location>
</feature>
<dbReference type="InterPro" id="IPR036249">
    <property type="entry name" value="Thioredoxin-like_sf"/>
</dbReference>
<dbReference type="SMART" id="SM00594">
    <property type="entry name" value="UAS"/>
    <property type="match status" value="1"/>
</dbReference>
<dbReference type="AlphaFoldDB" id="A0AA38I4N1"/>
<evidence type="ECO:0000313" key="4">
    <source>
        <dbReference type="Proteomes" id="UP001168821"/>
    </source>
</evidence>
<dbReference type="GO" id="GO:0005783">
    <property type="term" value="C:endoplasmic reticulum"/>
    <property type="evidence" value="ECO:0007669"/>
    <property type="project" value="TreeGrafter"/>
</dbReference>
<gene>
    <name evidence="3" type="ORF">Zmor_020870</name>
</gene>
<proteinExistence type="predicted"/>
<organism evidence="3 4">
    <name type="scientific">Zophobas morio</name>
    <dbReference type="NCBI Taxonomy" id="2755281"/>
    <lineage>
        <taxon>Eukaryota</taxon>
        <taxon>Metazoa</taxon>
        <taxon>Ecdysozoa</taxon>
        <taxon>Arthropoda</taxon>
        <taxon>Hexapoda</taxon>
        <taxon>Insecta</taxon>
        <taxon>Pterygota</taxon>
        <taxon>Neoptera</taxon>
        <taxon>Endopterygota</taxon>
        <taxon>Coleoptera</taxon>
        <taxon>Polyphaga</taxon>
        <taxon>Cucujiformia</taxon>
        <taxon>Tenebrionidae</taxon>
        <taxon>Zophobas</taxon>
    </lineage>
</organism>
<dbReference type="Pfam" id="PF21021">
    <property type="entry name" value="FAF1"/>
    <property type="match status" value="1"/>
</dbReference>
<dbReference type="CDD" id="cd01771">
    <property type="entry name" value="UBX_UBXN3A"/>
    <property type="match status" value="1"/>
</dbReference>
<dbReference type="PROSITE" id="PS50033">
    <property type="entry name" value="UBX"/>
    <property type="match status" value="1"/>
</dbReference>